<reference evidence="3 4" key="1">
    <citation type="journal article" date="2019" name="J. Hered.">
        <title>An Improved Genome Assembly for Drosophila navojoa, the Basal Species in the mojavensis Cluster.</title>
        <authorList>
            <person name="Vanderlinde T."/>
            <person name="Dupim E.G."/>
            <person name="Nazario-Yepiz N.O."/>
            <person name="Carvalho A.B."/>
        </authorList>
    </citation>
    <scope>NUCLEOTIDE SEQUENCE [LARGE SCALE GENOMIC DNA]</scope>
    <source>
        <strain evidence="3">Navoj_Jal97</strain>
        <tissue evidence="3">Whole organism</tissue>
    </source>
</reference>
<dbReference type="PANTHER" id="PTHR22666">
    <property type="entry name" value="MYB_SANT-LIKE DNA-BINDING DOMAIN-CONTAINING PROTEIN 1"/>
    <property type="match status" value="1"/>
</dbReference>
<keyword evidence="4" id="KW-1185">Reference proteome</keyword>
<dbReference type="Proteomes" id="UP000295192">
    <property type="component" value="Unassembled WGS sequence"/>
</dbReference>
<dbReference type="GO" id="GO:0016604">
    <property type="term" value="C:nuclear body"/>
    <property type="evidence" value="ECO:0007669"/>
    <property type="project" value="TreeGrafter"/>
</dbReference>
<feature type="compositionally biased region" description="Acidic residues" evidence="1">
    <location>
        <begin position="254"/>
        <end position="264"/>
    </location>
</feature>
<dbReference type="PANTHER" id="PTHR22666:SF3">
    <property type="entry name" value="MYB_SANT-LIKE DNA-BINDING DOMAIN-CONTAINING PROTEIN 1"/>
    <property type="match status" value="1"/>
</dbReference>
<feature type="region of interest" description="Disordered" evidence="1">
    <location>
        <begin position="583"/>
        <end position="610"/>
    </location>
</feature>
<feature type="domain" description="Myb/SANT-like DNA-binding" evidence="2">
    <location>
        <begin position="90"/>
        <end position="181"/>
    </location>
</feature>
<gene>
    <name evidence="3" type="ORF">AWZ03_011825</name>
</gene>
<feature type="region of interest" description="Disordered" evidence="1">
    <location>
        <begin position="1"/>
        <end position="90"/>
    </location>
</feature>
<dbReference type="InterPro" id="IPR026095">
    <property type="entry name" value="Myb/SANT-like_DNA-bd_dom_prot"/>
</dbReference>
<evidence type="ECO:0000256" key="1">
    <source>
        <dbReference type="SAM" id="MobiDB-lite"/>
    </source>
</evidence>
<feature type="region of interest" description="Disordered" evidence="1">
    <location>
        <begin position="210"/>
        <end position="310"/>
    </location>
</feature>
<accession>A0A484B0J3</accession>
<feature type="compositionally biased region" description="Basic and acidic residues" evidence="1">
    <location>
        <begin position="589"/>
        <end position="608"/>
    </location>
</feature>
<feature type="compositionally biased region" description="Low complexity" evidence="1">
    <location>
        <begin position="41"/>
        <end position="76"/>
    </location>
</feature>
<evidence type="ECO:0000313" key="4">
    <source>
        <dbReference type="Proteomes" id="UP000295192"/>
    </source>
</evidence>
<dbReference type="InterPro" id="IPR044822">
    <property type="entry name" value="Myb_DNA-bind_4"/>
</dbReference>
<protein>
    <recommendedName>
        <fullName evidence="2">Myb/SANT-like DNA-binding domain-containing protein</fullName>
    </recommendedName>
</protein>
<comment type="caution">
    <text evidence="3">The sequence shown here is derived from an EMBL/GenBank/DDBJ whole genome shotgun (WGS) entry which is preliminary data.</text>
</comment>
<dbReference type="OMA" id="KRHMTTM"/>
<evidence type="ECO:0000259" key="2">
    <source>
        <dbReference type="Pfam" id="PF13837"/>
    </source>
</evidence>
<evidence type="ECO:0000313" key="3">
    <source>
        <dbReference type="EMBL" id="TDG41752.1"/>
    </source>
</evidence>
<dbReference type="Gene3D" id="1.10.10.60">
    <property type="entry name" value="Homeodomain-like"/>
    <property type="match status" value="1"/>
</dbReference>
<dbReference type="AlphaFoldDB" id="A0A484B0J3"/>
<dbReference type="OrthoDB" id="691673at2759"/>
<dbReference type="EMBL" id="LSRL02000313">
    <property type="protein sequence ID" value="TDG41752.1"/>
    <property type="molecule type" value="Genomic_DNA"/>
</dbReference>
<dbReference type="GO" id="GO:0045893">
    <property type="term" value="P:positive regulation of DNA-templated transcription"/>
    <property type="evidence" value="ECO:0007669"/>
    <property type="project" value="TreeGrafter"/>
</dbReference>
<organism evidence="3 4">
    <name type="scientific">Drosophila navojoa</name>
    <name type="common">Fruit fly</name>
    <dbReference type="NCBI Taxonomy" id="7232"/>
    <lineage>
        <taxon>Eukaryota</taxon>
        <taxon>Metazoa</taxon>
        <taxon>Ecdysozoa</taxon>
        <taxon>Arthropoda</taxon>
        <taxon>Hexapoda</taxon>
        <taxon>Insecta</taxon>
        <taxon>Pterygota</taxon>
        <taxon>Neoptera</taxon>
        <taxon>Endopterygota</taxon>
        <taxon>Diptera</taxon>
        <taxon>Brachycera</taxon>
        <taxon>Muscomorpha</taxon>
        <taxon>Ephydroidea</taxon>
        <taxon>Drosophilidae</taxon>
        <taxon>Drosophila</taxon>
    </lineage>
</organism>
<feature type="compositionally biased region" description="Low complexity" evidence="1">
    <location>
        <begin position="300"/>
        <end position="310"/>
    </location>
</feature>
<name>A0A484B0J3_DRONA</name>
<dbReference type="Pfam" id="PF13837">
    <property type="entry name" value="Myb_DNA-bind_4"/>
    <property type="match status" value="1"/>
</dbReference>
<feature type="compositionally biased region" description="Acidic residues" evidence="1">
    <location>
        <begin position="221"/>
        <end position="234"/>
    </location>
</feature>
<sequence>MSVKSSARIKKRRSAEAAAATASPASGSFAAISSQRGAVGGSSVANNNNNNNSSSNSNGNASNASSGASGSNSNANQNLSKKHNFVGRNPNFDTDETKLLIQLWGDPKLQRTLITTHKKHAVICQLAAKMQEYGYHRSPEEITTRIKNLKCFYNRLKKDKEYGMSGDTEPSWKHFAEMDAIMTRPIFSVRPNEVPAPSLKYQLEQALEEHAERRKRRQENGEELSESDNEEDDILLSSLVPNGTNGSKSKPDDNEGDVQVEVDGGDVSPKRRKLTSEKDVEDAEAATLETRIKTEPVSQPEASPAPELSPAATATAIPAAPAAGATDPEEDDDCMLLPLPKEEPIDVDAVEEPVPASPKIASTGNVVAPTRPVMPTLTDMLQLPKNTNLLPYSGANVIIPANSISTSVSQLTSTTASSSASSGKLTPGKISLVPTNFLMQPKQASNATAAGKAVSAAAGTQLQLLQSAINQGARLMISGSAPTPVQATPSSGLVTGPGGVKFVLVNAEQAAAAKAVAAVGKPTAAGITTAALPQQTQQQKLQQQQTDYLTQQQLQQTQPQQVQQVQQLQQSQQQQQHQQLQQQQQNQQFEKKEEKRRAQEMLREEQQSKRHMTTMRIMLRQLLNAQNEANEIQHNRLSLERERLDWEKSMGERLLTMLPTLLQPTVATAAAAAAAAAGVPPPAATHQSPQFIVSGTAAAAAAAVSAAQRLQPPKLLFTTALPMANGTVSMPHILNPNSALASSLPKVIGAPVTASAASGSAAGAAASNASKTVDICTDINEVQLVTPKLEKDC</sequence>
<proteinExistence type="predicted"/>
<feature type="compositionally biased region" description="Low complexity" evidence="1">
    <location>
        <begin position="16"/>
        <end position="31"/>
    </location>
</feature>